<comment type="caution">
    <text evidence="1">The sequence shown here is derived from an EMBL/GenBank/DDBJ whole genome shotgun (WGS) entry which is preliminary data.</text>
</comment>
<organism evidence="1 2">
    <name type="scientific">Rapidithrix thailandica</name>
    <dbReference type="NCBI Taxonomy" id="413964"/>
    <lineage>
        <taxon>Bacteria</taxon>
        <taxon>Pseudomonadati</taxon>
        <taxon>Bacteroidota</taxon>
        <taxon>Cytophagia</taxon>
        <taxon>Cytophagales</taxon>
        <taxon>Flammeovirgaceae</taxon>
        <taxon>Rapidithrix</taxon>
    </lineage>
</organism>
<protein>
    <submittedName>
        <fullName evidence="1">Uncharacterized protein</fullName>
    </submittedName>
</protein>
<gene>
    <name evidence="1" type="ORF">AAG747_13455</name>
</gene>
<dbReference type="AlphaFoldDB" id="A0AAW9S922"/>
<accession>A0AAW9S922</accession>
<reference evidence="1 2" key="1">
    <citation type="submission" date="2024-04" db="EMBL/GenBank/DDBJ databases">
        <title>Novel genus in family Flammeovirgaceae.</title>
        <authorList>
            <person name="Nguyen T.H."/>
            <person name="Vuong T.Q."/>
            <person name="Le H."/>
            <person name="Kim S.-G."/>
        </authorList>
    </citation>
    <scope>NUCLEOTIDE SEQUENCE [LARGE SCALE GENOMIC DNA]</scope>
    <source>
        <strain evidence="1 2">JCM 23209</strain>
    </source>
</reference>
<evidence type="ECO:0000313" key="1">
    <source>
        <dbReference type="EMBL" id="MEN7548923.1"/>
    </source>
</evidence>
<name>A0AAW9S922_9BACT</name>
<dbReference type="Proteomes" id="UP001403385">
    <property type="component" value="Unassembled WGS sequence"/>
</dbReference>
<evidence type="ECO:0000313" key="2">
    <source>
        <dbReference type="Proteomes" id="UP001403385"/>
    </source>
</evidence>
<proteinExistence type="predicted"/>
<sequence length="41" mass="4892">MNKGRELKKRKGRYEEIKTIRIPEYPDGLTIVWEIYIIGSP</sequence>
<keyword evidence="2" id="KW-1185">Reference proteome</keyword>
<dbReference type="EMBL" id="JBDKWZ010000007">
    <property type="protein sequence ID" value="MEN7548923.1"/>
    <property type="molecule type" value="Genomic_DNA"/>
</dbReference>